<evidence type="ECO:0000313" key="2">
    <source>
        <dbReference type="EMBL" id="PKC52744.1"/>
    </source>
</evidence>
<dbReference type="Proteomes" id="UP000232722">
    <property type="component" value="Unassembled WGS sequence"/>
</dbReference>
<name>A0A2I1F123_9GLOM</name>
<evidence type="ECO:0000313" key="3">
    <source>
        <dbReference type="Proteomes" id="UP000232688"/>
    </source>
</evidence>
<organism evidence="2 3">
    <name type="scientific">Rhizophagus irregularis</name>
    <dbReference type="NCBI Taxonomy" id="588596"/>
    <lineage>
        <taxon>Eukaryota</taxon>
        <taxon>Fungi</taxon>
        <taxon>Fungi incertae sedis</taxon>
        <taxon>Mucoromycota</taxon>
        <taxon>Glomeromycotina</taxon>
        <taxon>Glomeromycetes</taxon>
        <taxon>Glomerales</taxon>
        <taxon>Glomeraceae</taxon>
        <taxon>Rhizophagus</taxon>
    </lineage>
</organism>
<dbReference type="AlphaFoldDB" id="A0A2I1F123"/>
<reference evidence="1 4" key="2">
    <citation type="submission" date="2017-09" db="EMBL/GenBank/DDBJ databases">
        <title>Extensive intraspecific genome diversity in a model arbuscular mycorrhizal fungus.</title>
        <authorList>
            <person name="Chen E.C."/>
            <person name="Morin E."/>
            <person name="Beaudet D."/>
            <person name="Noel J."/>
            <person name="Ndikumana S."/>
            <person name="Charron P."/>
            <person name="St-Onge C."/>
            <person name="Giorgi J."/>
            <person name="Grigoriev I.V."/>
            <person name="Roux C."/>
            <person name="Martin F.M."/>
            <person name="Corradi N."/>
        </authorList>
    </citation>
    <scope>NUCLEOTIDE SEQUENCE [LARGE SCALE GENOMIC DNA]</scope>
    <source>
        <strain evidence="1 4">A5</strain>
    </source>
</reference>
<gene>
    <name evidence="2" type="ORF">RhiirA1_480780</name>
    <name evidence="1" type="ORF">RhiirA5_424086</name>
</gene>
<evidence type="ECO:0000313" key="4">
    <source>
        <dbReference type="Proteomes" id="UP000232722"/>
    </source>
</evidence>
<dbReference type="EMBL" id="LLXH01005205">
    <property type="protein sequence ID" value="PKC52744.1"/>
    <property type="molecule type" value="Genomic_DNA"/>
</dbReference>
<reference evidence="2 3" key="3">
    <citation type="submission" date="2017-10" db="EMBL/GenBank/DDBJ databases">
        <title>Extensive intraspecific genome diversity in a model arbuscular mycorrhizal fungus.</title>
        <authorList>
            <person name="Chen E.C.H."/>
            <person name="Morin E."/>
            <person name="Baudet D."/>
            <person name="Noel J."/>
            <person name="Ndikumana S."/>
            <person name="Charron P."/>
            <person name="St-Onge C."/>
            <person name="Giorgi J."/>
            <person name="Grigoriev I.V."/>
            <person name="Roux C."/>
            <person name="Martin F.M."/>
            <person name="Corradi N."/>
        </authorList>
    </citation>
    <scope>NUCLEOTIDE SEQUENCE [LARGE SCALE GENOMIC DNA]</scope>
    <source>
        <strain evidence="2 3">A1</strain>
    </source>
</reference>
<reference evidence="2 3" key="4">
    <citation type="submission" date="2017-10" db="EMBL/GenBank/DDBJ databases">
        <title>Genome analyses suggest a sexual origin of heterokaryosis in a supposedly ancient asexual fungus.</title>
        <authorList>
            <person name="Corradi N."/>
            <person name="Sedzielewska K."/>
            <person name="Noel J."/>
            <person name="Charron P."/>
            <person name="Farinelli L."/>
            <person name="Marton T."/>
            <person name="Kruger M."/>
            <person name="Pelin A."/>
            <person name="Brachmann A."/>
            <person name="Corradi N."/>
        </authorList>
    </citation>
    <scope>NUCLEOTIDE SEQUENCE [LARGE SCALE GENOMIC DNA]</scope>
    <source>
        <strain evidence="2 3">A1</strain>
    </source>
</reference>
<accession>A0A2I1F123</accession>
<dbReference type="Proteomes" id="UP000232688">
    <property type="component" value="Unassembled WGS sequence"/>
</dbReference>
<reference evidence="1 4" key="1">
    <citation type="submission" date="2016-04" db="EMBL/GenBank/DDBJ databases">
        <title>Genome analyses suggest a sexual origin of heterokaryosis in a supposedly ancient asexual fungus.</title>
        <authorList>
            <person name="Ropars J."/>
            <person name="Sedzielewska K."/>
            <person name="Noel J."/>
            <person name="Charron P."/>
            <person name="Farinelli L."/>
            <person name="Marton T."/>
            <person name="Kruger M."/>
            <person name="Pelin A."/>
            <person name="Brachmann A."/>
            <person name="Corradi N."/>
        </authorList>
    </citation>
    <scope>NUCLEOTIDE SEQUENCE [LARGE SCALE GENOMIC DNA]</scope>
    <source>
        <strain evidence="1 4">A5</strain>
    </source>
</reference>
<dbReference type="EMBL" id="LLXJ01001227">
    <property type="protein sequence ID" value="PKC03219.1"/>
    <property type="molecule type" value="Genomic_DNA"/>
</dbReference>
<comment type="caution">
    <text evidence="2">The sequence shown here is derived from an EMBL/GenBank/DDBJ whole genome shotgun (WGS) entry which is preliminary data.</text>
</comment>
<evidence type="ECO:0000313" key="1">
    <source>
        <dbReference type="EMBL" id="PKC03219.1"/>
    </source>
</evidence>
<dbReference type="VEuPathDB" id="FungiDB:RhiirA1_480780"/>
<sequence length="68" mass="7975">MLNSVKSFTKLNAKAIFYILKEKRQIFTFIEIAFRNLNISSNYNTPLIPSNSRTKLNTNKYMILDNKT</sequence>
<protein>
    <submittedName>
        <fullName evidence="2">Uncharacterized protein</fullName>
    </submittedName>
</protein>
<proteinExistence type="predicted"/>